<accession>T0J7H0</accession>
<dbReference type="EMBL" id="AUWY01000023">
    <property type="protein sequence ID" value="EQB33926.1"/>
    <property type="molecule type" value="Genomic_DNA"/>
</dbReference>
<gene>
    <name evidence="1" type="ORF">M529_02625</name>
</gene>
<name>T0J7H0_9SPHN</name>
<sequence>MRDAVIDLRSVRNDARRVYGLVARVIVALDMVEIDCLGDAGLLIEIPKMDTSKNRLISA</sequence>
<dbReference type="AlphaFoldDB" id="T0J7H0"/>
<keyword evidence="2" id="KW-1185">Reference proteome</keyword>
<dbReference type="Proteomes" id="UP000015523">
    <property type="component" value="Unassembled WGS sequence"/>
</dbReference>
<protein>
    <submittedName>
        <fullName evidence="1">Uncharacterized protein</fullName>
    </submittedName>
</protein>
<reference evidence="1 2" key="1">
    <citation type="journal article" date="2013" name="Genome Announc.">
        <title>Draft Genome Sequence of Sphingobium ummariense Strain RL-3, a Hexachlorocyclohexane-Degrading Bacterium.</title>
        <authorList>
            <person name="Kohli P."/>
            <person name="Dua A."/>
            <person name="Sangwan N."/>
            <person name="Oldach P."/>
            <person name="Khurana J.P."/>
            <person name="Lal R."/>
        </authorList>
    </citation>
    <scope>NUCLEOTIDE SEQUENCE [LARGE SCALE GENOMIC DNA]</scope>
    <source>
        <strain evidence="1 2">RL-3</strain>
    </source>
</reference>
<proteinExistence type="predicted"/>
<evidence type="ECO:0000313" key="2">
    <source>
        <dbReference type="Proteomes" id="UP000015523"/>
    </source>
</evidence>
<comment type="caution">
    <text evidence="1">The sequence shown here is derived from an EMBL/GenBank/DDBJ whole genome shotgun (WGS) entry which is preliminary data.</text>
</comment>
<evidence type="ECO:0000313" key="1">
    <source>
        <dbReference type="EMBL" id="EQB33926.1"/>
    </source>
</evidence>
<organism evidence="1 2">
    <name type="scientific">Sphingobium ummariense RL-3</name>
    <dbReference type="NCBI Taxonomy" id="1346791"/>
    <lineage>
        <taxon>Bacteria</taxon>
        <taxon>Pseudomonadati</taxon>
        <taxon>Pseudomonadota</taxon>
        <taxon>Alphaproteobacteria</taxon>
        <taxon>Sphingomonadales</taxon>
        <taxon>Sphingomonadaceae</taxon>
        <taxon>Sphingobium</taxon>
    </lineage>
</organism>